<dbReference type="InterPro" id="IPR001296">
    <property type="entry name" value="Glyco_trans_1"/>
</dbReference>
<dbReference type="RefSeq" id="WP_106929562.1">
    <property type="nucleotide sequence ID" value="NZ_CABMMU010000018.1"/>
</dbReference>
<gene>
    <name evidence="3" type="ORF">C8256_19280</name>
</gene>
<organism evidence="3 4">
    <name type="scientific">Kluyvera genomosp. 2</name>
    <dbReference type="NCBI Taxonomy" id="2774054"/>
    <lineage>
        <taxon>Bacteria</taxon>
        <taxon>Pseudomonadati</taxon>
        <taxon>Pseudomonadota</taxon>
        <taxon>Gammaproteobacteria</taxon>
        <taxon>Enterobacterales</taxon>
        <taxon>Enterobacteriaceae</taxon>
        <taxon>Kluyvera</taxon>
    </lineage>
</organism>
<dbReference type="AlphaFoldDB" id="A0A2T2XY65"/>
<comment type="caution">
    <text evidence="3">The sequence shown here is derived from an EMBL/GenBank/DDBJ whole genome shotgun (WGS) entry which is preliminary data.</text>
</comment>
<protein>
    <submittedName>
        <fullName evidence="3">Glycosyltransferase family 1 protein</fullName>
    </submittedName>
</protein>
<dbReference type="Pfam" id="PF00534">
    <property type="entry name" value="Glycos_transf_1"/>
    <property type="match status" value="2"/>
</dbReference>
<dbReference type="SUPFAM" id="SSF53756">
    <property type="entry name" value="UDP-Glycosyltransferase/glycogen phosphorylase"/>
    <property type="match status" value="2"/>
</dbReference>
<dbReference type="Proteomes" id="UP000240892">
    <property type="component" value="Unassembled WGS sequence"/>
</dbReference>
<evidence type="ECO:0000313" key="3">
    <source>
        <dbReference type="EMBL" id="PSR45244.1"/>
    </source>
</evidence>
<feature type="domain" description="Glycosyl transferase family 1" evidence="2">
    <location>
        <begin position="221"/>
        <end position="382"/>
    </location>
</feature>
<dbReference type="GO" id="GO:0009103">
    <property type="term" value="P:lipopolysaccharide biosynthetic process"/>
    <property type="evidence" value="ECO:0007669"/>
    <property type="project" value="TreeGrafter"/>
</dbReference>
<proteinExistence type="predicted"/>
<dbReference type="GO" id="GO:0016757">
    <property type="term" value="F:glycosyltransferase activity"/>
    <property type="evidence" value="ECO:0007669"/>
    <property type="project" value="InterPro"/>
</dbReference>
<evidence type="ECO:0000313" key="4">
    <source>
        <dbReference type="Proteomes" id="UP000240892"/>
    </source>
</evidence>
<dbReference type="EMBL" id="PYHO01000018">
    <property type="protein sequence ID" value="PSR45244.1"/>
    <property type="molecule type" value="Genomic_DNA"/>
</dbReference>
<evidence type="ECO:0000259" key="2">
    <source>
        <dbReference type="Pfam" id="PF00534"/>
    </source>
</evidence>
<evidence type="ECO:0000256" key="1">
    <source>
        <dbReference type="ARBA" id="ARBA00022679"/>
    </source>
</evidence>
<feature type="domain" description="Glycosyl transferase family 1" evidence="2">
    <location>
        <begin position="652"/>
        <end position="798"/>
    </location>
</feature>
<keyword evidence="4" id="KW-1185">Reference proteome</keyword>
<accession>A0A2T2XY65</accession>
<sequence>MHILIDVQGLQSESKSRGIGRYTLELTRAIILNRGEHRISVLINGLYPINNINEVKSKLCDILPEHECYIFSGVSPTANRDKNNLYRSKLTQQCRELAIENISPDIVLVSSFFEGFTDNFTVNISKSTDWKTFVICYDLIPLLNKERYLCDPVFEQFYMNKLAELAGSDGLLAISESSRQEAIIHTGIPAEKVTNISSAASDSFRKIASTDEYFSGLINKLKLPKKFILALAMMEPRKNIETMVIAYSKLPETLRNNYQLVLAYNVNSAEKQQIIDLAKDNGVVESSLIFTGYLSDDELIAIYNLCTLFVFPSLHEGFGLPPLEAMKCGAATLSSNTTSLPEVMGWDQAMFDPTNPEDMSNKIAKALTDSNFYEQLKANAETQVIKFSWDLSATRAIDTMAKLVNNKTSSSKGFIFDDFINSLEISSGVSKQDYLKFAWSLVRNNYRMHKRKLLVDISVLVHHDAKTGIQRVSRSILSQLMAMQIEGYNIHPVYYTIGECYRYANKYKARSFGVNETEDKAVLFTKDDILLVADLTAHLFPAILPEIDEIRKVGVNVNFIVYDILPILHPEWCAESIRLAFPSWLEGIAAHGDQLICISESVANETRNWLQNQQKYINPFIKVSSFHLGADIDGSMPSSGLPDSATMFIKKMEELPTFLMVGTLEPRKGHEQTLAAFNKLWADGHQFQLCIIGKQGWNVEDLVSKINTSSEYNKHLFWLQDISDEYLELIYTKSCALIFASKGEGFGLPLIEAAQKNIPLIIRDIPVFREVVGSHAYYFKGENPNDISQAIIEWYSLYQCDKHPKSIDVKWLTWRQSVEQLLSKLPLIS</sequence>
<dbReference type="PANTHER" id="PTHR46401:SF2">
    <property type="entry name" value="GLYCOSYLTRANSFERASE WBBK-RELATED"/>
    <property type="match status" value="1"/>
</dbReference>
<reference evidence="3 4" key="1">
    <citation type="submission" date="2018-03" db="EMBL/GenBank/DDBJ databases">
        <title>First report of an OXA-48+CTX-M-M-producing Kluyvera ascorbata clone recovered from patients admitted in a University Hospital in Madrid, Spain.</title>
        <authorList>
            <person name="Hernandez-Garcia M."/>
            <person name="Leon-Sampedro R."/>
            <person name="Perez-Viso B."/>
            <person name="Morosini M.I."/>
            <person name="Lopez-Fresnena N."/>
            <person name="Coque T.M."/>
            <person name="Bonten M."/>
            <person name="Malhotra-Kumar S."/>
            <person name="Ruiz-Garbajosa P."/>
            <person name="Canton R."/>
        </authorList>
    </citation>
    <scope>NUCLEOTIDE SEQUENCE [LARGE SCALE GENOMIC DNA]</scope>
    <source>
        <strain evidence="3 4">KA2</strain>
    </source>
</reference>
<dbReference type="Gene3D" id="3.40.50.2000">
    <property type="entry name" value="Glycogen Phosphorylase B"/>
    <property type="match status" value="2"/>
</dbReference>
<dbReference type="PANTHER" id="PTHR46401">
    <property type="entry name" value="GLYCOSYLTRANSFERASE WBBK-RELATED"/>
    <property type="match status" value="1"/>
</dbReference>
<dbReference type="CDD" id="cd03809">
    <property type="entry name" value="GT4_MtfB-like"/>
    <property type="match status" value="2"/>
</dbReference>
<keyword evidence="1 3" id="KW-0808">Transferase</keyword>
<name>A0A2T2XY65_9ENTR</name>